<dbReference type="InterPro" id="IPR011555">
    <property type="entry name" value="ATPase_proteolipid_su_C_euk"/>
</dbReference>
<dbReference type="PANTHER" id="PTHR10263">
    <property type="entry name" value="V-TYPE PROTON ATPASE PROTEOLIPID SUBUNIT"/>
    <property type="match status" value="1"/>
</dbReference>
<keyword evidence="7 9" id="KW-0406">Ion transport</keyword>
<keyword evidence="3 9" id="KW-0813">Transport</keyword>
<evidence type="ECO:0000256" key="7">
    <source>
        <dbReference type="ARBA" id="ARBA00023065"/>
    </source>
</evidence>
<evidence type="ECO:0000256" key="4">
    <source>
        <dbReference type="ARBA" id="ARBA00022692"/>
    </source>
</evidence>
<proteinExistence type="inferred from homology"/>
<keyword evidence="6 9" id="KW-1133">Transmembrane helix</keyword>
<dbReference type="AlphaFoldDB" id="A0A146KAL7"/>
<comment type="similarity">
    <text evidence="2 9">Belongs to the V-ATPase proteolipid subunit family.</text>
</comment>
<comment type="subcellular location">
    <subcellularLocation>
        <location evidence="1">Membrane</location>
        <topology evidence="1">Multi-pass membrane protein</topology>
    </subcellularLocation>
    <subcellularLocation>
        <location evidence="9">Vacuole membrane</location>
        <topology evidence="9">Multi-pass membrane protein</topology>
    </subcellularLocation>
</comment>
<dbReference type="SUPFAM" id="SSF81333">
    <property type="entry name" value="F1F0 ATP synthase subunit C"/>
    <property type="match status" value="2"/>
</dbReference>
<keyword evidence="9" id="KW-0926">Vacuole</keyword>
<keyword evidence="8 9" id="KW-0472">Membrane</keyword>
<evidence type="ECO:0000256" key="5">
    <source>
        <dbReference type="ARBA" id="ARBA00022781"/>
    </source>
</evidence>
<evidence type="ECO:0000256" key="1">
    <source>
        <dbReference type="ARBA" id="ARBA00004141"/>
    </source>
</evidence>
<feature type="transmembrane region" description="Helical" evidence="9">
    <location>
        <begin position="70"/>
        <end position="92"/>
    </location>
</feature>
<dbReference type="InterPro" id="IPR035921">
    <property type="entry name" value="F/V-ATP_Csub_sf"/>
</dbReference>
<dbReference type="GO" id="GO:0046961">
    <property type="term" value="F:proton-transporting ATPase activity, rotational mechanism"/>
    <property type="evidence" value="ECO:0007669"/>
    <property type="project" value="InterPro"/>
</dbReference>
<sequence>DYLASFRGEDTFNGETHNFGQCPITGSFWTYLGMFLSVTLSATGSAFGTAKAGVGMATGGLINPGPLTKLTLPVIMAGILSIYGLITMLVIATSSGTYTTGMPLYVGYAHFAAGLSTGVAALAAGLSIGISSKAACKCVAQEPNLFVVMIVVLIFGEALALFGMILSLLLTAGGSSFTCK</sequence>
<accession>A0A146KAL7</accession>
<dbReference type="EMBL" id="GDID01003612">
    <property type="protein sequence ID" value="JAP92994.1"/>
    <property type="molecule type" value="Transcribed_RNA"/>
</dbReference>
<feature type="transmembrane region" description="Helical" evidence="9">
    <location>
        <begin position="104"/>
        <end position="124"/>
    </location>
</feature>
<dbReference type="Pfam" id="PF00137">
    <property type="entry name" value="ATP-synt_C"/>
    <property type="match status" value="2"/>
</dbReference>
<dbReference type="Gene3D" id="1.20.120.610">
    <property type="entry name" value="lithium bound rotor ring of v- atpase"/>
    <property type="match status" value="1"/>
</dbReference>
<protein>
    <recommendedName>
        <fullName evidence="9">V-type proton ATPase proteolipid subunit</fullName>
    </recommendedName>
</protein>
<evidence type="ECO:0000256" key="6">
    <source>
        <dbReference type="ARBA" id="ARBA00022989"/>
    </source>
</evidence>
<feature type="non-terminal residue" evidence="11">
    <location>
        <position position="1"/>
    </location>
</feature>
<keyword evidence="5 9" id="KW-0375">Hydrogen ion transport</keyword>
<organism evidence="11">
    <name type="scientific">Trepomonas sp. PC1</name>
    <dbReference type="NCBI Taxonomy" id="1076344"/>
    <lineage>
        <taxon>Eukaryota</taxon>
        <taxon>Metamonada</taxon>
        <taxon>Diplomonadida</taxon>
        <taxon>Hexamitidae</taxon>
        <taxon>Hexamitinae</taxon>
        <taxon>Trepomonas</taxon>
    </lineage>
</organism>
<reference evidence="11" key="1">
    <citation type="submission" date="2015-07" db="EMBL/GenBank/DDBJ databases">
        <title>Adaptation to a free-living lifestyle via gene acquisitions in the diplomonad Trepomonas sp. PC1.</title>
        <authorList>
            <person name="Xu F."/>
            <person name="Jerlstrom-Hultqvist J."/>
            <person name="Kolisko M."/>
            <person name="Simpson A.G.B."/>
            <person name="Roger A.J."/>
            <person name="Svard S.G."/>
            <person name="Andersson J.O."/>
        </authorList>
    </citation>
    <scope>NUCLEOTIDE SEQUENCE</scope>
    <source>
        <strain evidence="11">PC1</strain>
    </source>
</reference>
<dbReference type="GO" id="GO:0005774">
    <property type="term" value="C:vacuolar membrane"/>
    <property type="evidence" value="ECO:0007669"/>
    <property type="project" value="UniProtKB-SubCell"/>
</dbReference>
<feature type="transmembrane region" description="Helical" evidence="9">
    <location>
        <begin position="145"/>
        <end position="170"/>
    </location>
</feature>
<dbReference type="CDD" id="cd18176">
    <property type="entry name" value="ATP-synt_Vo_c_ATP6C_rpt2"/>
    <property type="match status" value="1"/>
</dbReference>
<feature type="transmembrane region" description="Helical" evidence="9">
    <location>
        <begin position="28"/>
        <end position="49"/>
    </location>
</feature>
<evidence type="ECO:0000256" key="2">
    <source>
        <dbReference type="ARBA" id="ARBA00007296"/>
    </source>
</evidence>
<feature type="domain" description="V-ATPase proteolipid subunit C-like" evidence="10">
    <location>
        <begin position="32"/>
        <end position="91"/>
    </location>
</feature>
<evidence type="ECO:0000313" key="11">
    <source>
        <dbReference type="EMBL" id="JAP92994.1"/>
    </source>
</evidence>
<name>A0A146KAL7_9EUKA</name>
<evidence type="ECO:0000256" key="8">
    <source>
        <dbReference type="ARBA" id="ARBA00023136"/>
    </source>
</evidence>
<dbReference type="GO" id="GO:0033179">
    <property type="term" value="C:proton-transporting V-type ATPase, V0 domain"/>
    <property type="evidence" value="ECO:0007669"/>
    <property type="project" value="InterPro"/>
</dbReference>
<dbReference type="InterPro" id="IPR000245">
    <property type="entry name" value="ATPase_proteolipid_csu"/>
</dbReference>
<feature type="domain" description="V-ATPase proteolipid subunit C-like" evidence="10">
    <location>
        <begin position="111"/>
        <end position="170"/>
    </location>
</feature>
<gene>
    <name evidence="11" type="ORF">TPC1_14883</name>
</gene>
<evidence type="ECO:0000256" key="3">
    <source>
        <dbReference type="ARBA" id="ARBA00022448"/>
    </source>
</evidence>
<evidence type="ECO:0000256" key="9">
    <source>
        <dbReference type="RuleBase" id="RU363060"/>
    </source>
</evidence>
<dbReference type="InterPro" id="IPR002379">
    <property type="entry name" value="ATPase_proteolipid_c-like_dom"/>
</dbReference>
<keyword evidence="4 9" id="KW-0812">Transmembrane</keyword>
<evidence type="ECO:0000259" key="10">
    <source>
        <dbReference type="Pfam" id="PF00137"/>
    </source>
</evidence>
<dbReference type="PRINTS" id="PR00122">
    <property type="entry name" value="VACATPASE"/>
</dbReference>
<dbReference type="NCBIfam" id="TIGR01100">
    <property type="entry name" value="V_ATP_synt_C"/>
    <property type="match status" value="1"/>
</dbReference>